<comment type="caution">
    <text evidence="2">The sequence shown here is derived from an EMBL/GenBank/DDBJ whole genome shotgun (WGS) entry which is preliminary data.</text>
</comment>
<proteinExistence type="predicted"/>
<feature type="compositionally biased region" description="Low complexity" evidence="1">
    <location>
        <begin position="39"/>
        <end position="56"/>
    </location>
</feature>
<sequence>MEWLIISGIAAALMFAGKSKSKKTTTDSSITPDPLNIDSMVPTSASDSSSSSSKFSDATVLPSGTPKYGAPAAAASKKTSSTIVTKPAGSPGYSKYNQELADGVHAVMTTAETTIYAVDKSVDISMHPLKPAVPSGQYCGIYSGMVYTSSKGRKYFVANGYNKGQYFYIPFDKAKITTSGLSKSRIIITDLKSGSYTNS</sequence>
<feature type="region of interest" description="Disordered" evidence="1">
    <location>
        <begin position="22"/>
        <end position="59"/>
    </location>
</feature>
<evidence type="ECO:0000313" key="2">
    <source>
        <dbReference type="EMBL" id="MPM08995.1"/>
    </source>
</evidence>
<evidence type="ECO:0000256" key="1">
    <source>
        <dbReference type="SAM" id="MobiDB-lite"/>
    </source>
</evidence>
<dbReference type="AlphaFoldDB" id="A0A644WYK7"/>
<gene>
    <name evidence="2" type="ORF">SDC9_55311</name>
</gene>
<protein>
    <submittedName>
        <fullName evidence="2">Uncharacterized protein</fullName>
    </submittedName>
</protein>
<organism evidence="2">
    <name type="scientific">bioreactor metagenome</name>
    <dbReference type="NCBI Taxonomy" id="1076179"/>
    <lineage>
        <taxon>unclassified sequences</taxon>
        <taxon>metagenomes</taxon>
        <taxon>ecological metagenomes</taxon>
    </lineage>
</organism>
<accession>A0A644WYK7</accession>
<reference evidence="2" key="1">
    <citation type="submission" date="2019-08" db="EMBL/GenBank/DDBJ databases">
        <authorList>
            <person name="Kucharzyk K."/>
            <person name="Murdoch R.W."/>
            <person name="Higgins S."/>
            <person name="Loffler F."/>
        </authorList>
    </citation>
    <scope>NUCLEOTIDE SEQUENCE</scope>
</reference>
<name>A0A644WYK7_9ZZZZ</name>
<dbReference type="EMBL" id="VSSQ01001517">
    <property type="protein sequence ID" value="MPM08995.1"/>
    <property type="molecule type" value="Genomic_DNA"/>
</dbReference>